<reference evidence="1 2" key="1">
    <citation type="submission" date="2019-02" db="EMBL/GenBank/DDBJ databases">
        <title>Deep-cultivation of Planctomycetes and their phenomic and genomic characterization uncovers novel biology.</title>
        <authorList>
            <person name="Wiegand S."/>
            <person name="Jogler M."/>
            <person name="Boedeker C."/>
            <person name="Pinto D."/>
            <person name="Vollmers J."/>
            <person name="Rivas-Marin E."/>
            <person name="Kohn T."/>
            <person name="Peeters S.H."/>
            <person name="Heuer A."/>
            <person name="Rast P."/>
            <person name="Oberbeckmann S."/>
            <person name="Bunk B."/>
            <person name="Jeske O."/>
            <person name="Meyerdierks A."/>
            <person name="Storesund J.E."/>
            <person name="Kallscheuer N."/>
            <person name="Luecker S."/>
            <person name="Lage O.M."/>
            <person name="Pohl T."/>
            <person name="Merkel B.J."/>
            <person name="Hornburger P."/>
            <person name="Mueller R.-W."/>
            <person name="Bruemmer F."/>
            <person name="Labrenz M."/>
            <person name="Spormann A.M."/>
            <person name="Op Den Camp H."/>
            <person name="Overmann J."/>
            <person name="Amann R."/>
            <person name="Jetten M.S.M."/>
            <person name="Mascher T."/>
            <person name="Medema M.H."/>
            <person name="Devos D.P."/>
            <person name="Kaster A.-K."/>
            <person name="Ovreas L."/>
            <person name="Rohde M."/>
            <person name="Galperin M.Y."/>
            <person name="Jogler C."/>
        </authorList>
    </citation>
    <scope>NUCLEOTIDE SEQUENCE [LARGE SCALE GENOMIC DNA]</scope>
    <source>
        <strain evidence="1 2">Pla123a</strain>
    </source>
</reference>
<keyword evidence="2" id="KW-1185">Reference proteome</keyword>
<evidence type="ECO:0000313" key="1">
    <source>
        <dbReference type="EMBL" id="TWT74629.1"/>
    </source>
</evidence>
<dbReference type="EMBL" id="SJPO01000008">
    <property type="protein sequence ID" value="TWT74629.1"/>
    <property type="molecule type" value="Genomic_DNA"/>
</dbReference>
<dbReference type="AlphaFoldDB" id="A0A5C5YIE4"/>
<name>A0A5C5YIE4_9BACT</name>
<comment type="caution">
    <text evidence="1">The sequence shown here is derived from an EMBL/GenBank/DDBJ whole genome shotgun (WGS) entry which is preliminary data.</text>
</comment>
<evidence type="ECO:0000313" key="2">
    <source>
        <dbReference type="Proteomes" id="UP000318478"/>
    </source>
</evidence>
<dbReference type="RefSeq" id="WP_146589154.1">
    <property type="nucleotide sequence ID" value="NZ_SJPO01000008.1"/>
</dbReference>
<sequence length="66" mass="7306">MALVGDRYYVTDEAELPSGDLIMLVYDTVDGAFYSNYDQEKTYPPFPADRAVEVFGDAILQPAPAI</sequence>
<dbReference type="Proteomes" id="UP000318478">
    <property type="component" value="Unassembled WGS sequence"/>
</dbReference>
<dbReference type="OrthoDB" id="9962959at2"/>
<proteinExistence type="predicted"/>
<gene>
    <name evidence="1" type="ORF">Pla123a_34530</name>
</gene>
<organism evidence="1 2">
    <name type="scientific">Posidoniimonas polymericola</name>
    <dbReference type="NCBI Taxonomy" id="2528002"/>
    <lineage>
        <taxon>Bacteria</taxon>
        <taxon>Pseudomonadati</taxon>
        <taxon>Planctomycetota</taxon>
        <taxon>Planctomycetia</taxon>
        <taxon>Pirellulales</taxon>
        <taxon>Lacipirellulaceae</taxon>
        <taxon>Posidoniimonas</taxon>
    </lineage>
</organism>
<accession>A0A5C5YIE4</accession>
<protein>
    <submittedName>
        <fullName evidence="1">Uncharacterized protein</fullName>
    </submittedName>
</protein>